<dbReference type="Pfam" id="PF18204">
    <property type="entry name" value="PGF-CTERM"/>
    <property type="match status" value="1"/>
</dbReference>
<dbReference type="InterPro" id="IPR026371">
    <property type="entry name" value="PGF_CTERM"/>
</dbReference>
<feature type="compositionally biased region" description="Acidic residues" evidence="2">
    <location>
        <begin position="217"/>
        <end position="227"/>
    </location>
</feature>
<evidence type="ECO:0000313" key="6">
    <source>
        <dbReference type="Proteomes" id="UP000001979"/>
    </source>
</evidence>
<dbReference type="Proteomes" id="UP000001979">
    <property type="component" value="Chromosome"/>
</dbReference>
<dbReference type="KEGG" id="mbu:Mbur_2222"/>
<dbReference type="NCBIfam" id="TIGR04126">
    <property type="entry name" value="PGF_CTERM"/>
    <property type="match status" value="1"/>
</dbReference>
<dbReference type="GeneID" id="3998834"/>
<dbReference type="EMBL" id="CP000300">
    <property type="protein sequence ID" value="ABE53085.1"/>
    <property type="molecule type" value="Genomic_DNA"/>
</dbReference>
<dbReference type="GO" id="GO:0005886">
    <property type="term" value="C:plasma membrane"/>
    <property type="evidence" value="ECO:0007669"/>
    <property type="project" value="UniProtKB-SubCell"/>
</dbReference>
<keyword evidence="3" id="KW-0812">Transmembrane</keyword>
<gene>
    <name evidence="5" type="ordered locus">Mbur_2222</name>
</gene>
<dbReference type="STRING" id="259564.Mbur_2222"/>
<keyword evidence="6" id="KW-1185">Reference proteome</keyword>
<evidence type="ECO:0000313" key="5">
    <source>
        <dbReference type="EMBL" id="ABE53085.1"/>
    </source>
</evidence>
<accession>Q12TZ1</accession>
<reference evidence="6" key="1">
    <citation type="journal article" date="2009" name="ISME J.">
        <title>The genome sequence of the psychrophilic archaeon, Methanococcoides burtonii: the role of genome evolution in cold adaptation.</title>
        <authorList>
            <person name="Allen M.A."/>
            <person name="Lauro F.M."/>
            <person name="Williams T.J."/>
            <person name="Burg D."/>
            <person name="Siddiqui K.S."/>
            <person name="De Francisci D."/>
            <person name="Chong K.W."/>
            <person name="Pilak O."/>
            <person name="Chew H.H."/>
            <person name="De Maere M.Z."/>
            <person name="Ting L."/>
            <person name="Katrib M."/>
            <person name="Ng C."/>
            <person name="Sowers K.R."/>
            <person name="Galperin M.Y."/>
            <person name="Anderson I.J."/>
            <person name="Ivanova N."/>
            <person name="Dalin E."/>
            <person name="Martinez M."/>
            <person name="Lapidus A."/>
            <person name="Hauser L."/>
            <person name="Land M."/>
            <person name="Thomas T."/>
            <person name="Cavicchioli R."/>
        </authorList>
    </citation>
    <scope>NUCLEOTIDE SEQUENCE [LARGE SCALE GENOMIC DNA]</scope>
    <source>
        <strain evidence="6">DSM 6242 / NBRC 107633 / OCM 468 / ACE-M</strain>
    </source>
</reference>
<evidence type="ECO:0000256" key="2">
    <source>
        <dbReference type="SAM" id="MobiDB-lite"/>
    </source>
</evidence>
<dbReference type="GO" id="GO:0030115">
    <property type="term" value="C:S-layer"/>
    <property type="evidence" value="ECO:0007669"/>
    <property type="project" value="UniProtKB-SubCell"/>
</dbReference>
<feature type="transmembrane region" description="Helical" evidence="3">
    <location>
        <begin position="266"/>
        <end position="286"/>
    </location>
</feature>
<feature type="region of interest" description="Disordered" evidence="2">
    <location>
        <begin position="188"/>
        <end position="266"/>
    </location>
</feature>
<organism evidence="5 6">
    <name type="scientific">Methanococcoides burtonii (strain DSM 6242 / NBRC 107633 / OCM 468 / ACE-M)</name>
    <dbReference type="NCBI Taxonomy" id="259564"/>
    <lineage>
        <taxon>Archaea</taxon>
        <taxon>Methanobacteriati</taxon>
        <taxon>Methanobacteriota</taxon>
        <taxon>Stenosarchaea group</taxon>
        <taxon>Methanomicrobia</taxon>
        <taxon>Methanosarcinales</taxon>
        <taxon>Methanosarcinaceae</taxon>
        <taxon>Methanococcoides</taxon>
    </lineage>
</organism>
<dbReference type="AlphaFoldDB" id="Q12TZ1"/>
<dbReference type="HOGENOM" id="CLU_951912_0_0_2"/>
<feature type="domain" description="PGF-CTERM archaeal protein-sorting signal" evidence="4">
    <location>
        <begin position="268"/>
        <end position="289"/>
    </location>
</feature>
<evidence type="ECO:0000259" key="4">
    <source>
        <dbReference type="Pfam" id="PF18204"/>
    </source>
</evidence>
<keyword evidence="1" id="KW-0732">Signal</keyword>
<evidence type="ECO:0000256" key="3">
    <source>
        <dbReference type="SAM" id="Phobius"/>
    </source>
</evidence>
<feature type="compositionally biased region" description="Gly residues" evidence="2">
    <location>
        <begin position="200"/>
        <end position="210"/>
    </location>
</feature>
<protein>
    <recommendedName>
        <fullName evidence="4">PGF-CTERM archaeal protein-sorting signal domain-containing protein</fullName>
    </recommendedName>
</protein>
<keyword evidence="3" id="KW-0472">Membrane</keyword>
<keyword evidence="3" id="KW-1133">Transmembrane helix</keyword>
<feature type="compositionally biased region" description="Acidic residues" evidence="2">
    <location>
        <begin position="236"/>
        <end position="252"/>
    </location>
</feature>
<sequence>MQSKSRTKMHRRYASIGITIAVVIMMVLSGPVSAVTVGITGLDGTTPTKGDSVTFDVTATIEDPDKYVPIDNFSLDITGATTTEVVFSTDGTVLSGSGITVVAVTSPLSAEYGHGYGYGYDSNVGYGYDFGYGYGYGYGYGAGGEDVEYKYTITLDTSILNTGAHEAVLSLNTGNSAKPSFDSPSASFTIEAASSPSSGGSSGGGSGSGGVRIVAADDTEEPEDDTGSGDGTDGTTDSDDGTDGTTDSDDGTNETTPETTEKPSGLLPGFEAVFAIAGLLAVAYIVRRKDIE</sequence>
<dbReference type="RefSeq" id="WP_011500221.1">
    <property type="nucleotide sequence ID" value="NC_007955.1"/>
</dbReference>
<name>Q12TZ1_METBU</name>
<proteinExistence type="predicted"/>
<evidence type="ECO:0000256" key="1">
    <source>
        <dbReference type="ARBA" id="ARBA00022729"/>
    </source>
</evidence>